<evidence type="ECO:0000256" key="1">
    <source>
        <dbReference type="ARBA" id="ARBA00010531"/>
    </source>
</evidence>
<dbReference type="OrthoDB" id="1747252at2759"/>
<dbReference type="SUPFAM" id="SSF56808">
    <property type="entry name" value="Ribosomal protein L1"/>
    <property type="match status" value="1"/>
</dbReference>
<evidence type="ECO:0000256" key="4">
    <source>
        <dbReference type="SAM" id="MobiDB-lite"/>
    </source>
</evidence>
<dbReference type="CDD" id="cd00403">
    <property type="entry name" value="Ribosomal_L1"/>
    <property type="match status" value="1"/>
</dbReference>
<dbReference type="AlphaFoldDB" id="A0A482V837"/>
<keyword evidence="6" id="KW-1185">Reference proteome</keyword>
<dbReference type="InterPro" id="IPR016095">
    <property type="entry name" value="Ribosomal_uL1_3-a/b-sand"/>
</dbReference>
<keyword evidence="2 5" id="KW-0689">Ribosomal protein</keyword>
<protein>
    <submittedName>
        <fullName evidence="5">Mitochondrial ribosomal protein L1</fullName>
    </submittedName>
</protein>
<feature type="compositionally biased region" description="Acidic residues" evidence="4">
    <location>
        <begin position="319"/>
        <end position="330"/>
    </location>
</feature>
<evidence type="ECO:0000256" key="2">
    <source>
        <dbReference type="ARBA" id="ARBA00022980"/>
    </source>
</evidence>
<dbReference type="Proteomes" id="UP000292052">
    <property type="component" value="Unassembled WGS sequence"/>
</dbReference>
<accession>A0A482V837</accession>
<feature type="non-terminal residue" evidence="5">
    <location>
        <position position="1"/>
    </location>
</feature>
<dbReference type="PANTHER" id="PTHR36427:SF3">
    <property type="entry name" value="LARGE RIBOSOMAL SUBUNIT PROTEIN UL1M"/>
    <property type="match status" value="1"/>
</dbReference>
<comment type="caution">
    <text evidence="5">The sequence shown here is derived from an EMBL/GenBank/DDBJ whole genome shotgun (WGS) entry which is preliminary data.</text>
</comment>
<dbReference type="InterPro" id="IPR023674">
    <property type="entry name" value="Ribosomal_uL1-like"/>
</dbReference>
<evidence type="ECO:0000256" key="3">
    <source>
        <dbReference type="ARBA" id="ARBA00023274"/>
    </source>
</evidence>
<dbReference type="EMBL" id="QDEB01128612">
    <property type="protein sequence ID" value="RZB39391.1"/>
    <property type="molecule type" value="Genomic_DNA"/>
</dbReference>
<dbReference type="Pfam" id="PF00687">
    <property type="entry name" value="Ribosomal_L1"/>
    <property type="match status" value="1"/>
</dbReference>
<feature type="non-terminal residue" evidence="5">
    <location>
        <position position="330"/>
    </location>
</feature>
<keyword evidence="3" id="KW-0687">Ribonucleoprotein</keyword>
<dbReference type="Gene3D" id="3.40.50.790">
    <property type="match status" value="1"/>
</dbReference>
<dbReference type="Gene3D" id="3.30.190.20">
    <property type="match status" value="1"/>
</dbReference>
<feature type="region of interest" description="Disordered" evidence="4">
    <location>
        <begin position="311"/>
        <end position="330"/>
    </location>
</feature>
<sequence>FLIEPSFIQSRNYAARKGTRERKQKKKVKKVEVEKVAFIPHNQRKKDRLLAARATLKYDDSWKSAPVDNVYHTKYYRSKIYPFEEAVQCHRETHHPDMYNVPNASLFARIELYMQGEKKTRFVDDFNQVVAIPHKFDHGEERAIIAFSKTAEAQKEALDAGAQLAGGVDLIKQVQNGAISLQNFHFVVAHPDILPELLALRGVMKRKFPNPKNGTLDVDLATVTERFINGIHYYAKKDEHEKDFGLVETVIGTLDMEPTHLEENFAALVKDLYAMRPKREGHFISRCLLRSPPSPEQLTVDYNLYIEDEKDKKEKKVEDEDEEEGERVAL</sequence>
<evidence type="ECO:0000313" key="5">
    <source>
        <dbReference type="EMBL" id="RZB39391.1"/>
    </source>
</evidence>
<name>A0A482V837_ASBVE</name>
<evidence type="ECO:0000313" key="6">
    <source>
        <dbReference type="Proteomes" id="UP000292052"/>
    </source>
</evidence>
<reference evidence="5 6" key="1">
    <citation type="submission" date="2017-03" db="EMBL/GenBank/DDBJ databases">
        <title>Genome of the blue death feigning beetle - Asbolus verrucosus.</title>
        <authorList>
            <person name="Rider S.D."/>
        </authorList>
    </citation>
    <scope>NUCLEOTIDE SEQUENCE [LARGE SCALE GENOMIC DNA]</scope>
    <source>
        <strain evidence="5">Butters</strain>
        <tissue evidence="5">Head and leg muscle</tissue>
    </source>
</reference>
<dbReference type="GO" id="GO:1990904">
    <property type="term" value="C:ribonucleoprotein complex"/>
    <property type="evidence" value="ECO:0007669"/>
    <property type="project" value="UniProtKB-KW"/>
</dbReference>
<organism evidence="5 6">
    <name type="scientific">Asbolus verrucosus</name>
    <name type="common">Desert ironclad beetle</name>
    <dbReference type="NCBI Taxonomy" id="1661398"/>
    <lineage>
        <taxon>Eukaryota</taxon>
        <taxon>Metazoa</taxon>
        <taxon>Ecdysozoa</taxon>
        <taxon>Arthropoda</taxon>
        <taxon>Hexapoda</taxon>
        <taxon>Insecta</taxon>
        <taxon>Pterygota</taxon>
        <taxon>Neoptera</taxon>
        <taxon>Endopterygota</taxon>
        <taxon>Coleoptera</taxon>
        <taxon>Polyphaga</taxon>
        <taxon>Cucujiformia</taxon>
        <taxon>Tenebrionidae</taxon>
        <taxon>Pimeliinae</taxon>
        <taxon>Asbolus</taxon>
    </lineage>
</organism>
<dbReference type="InterPro" id="IPR028364">
    <property type="entry name" value="Ribosomal_uL1/biogenesis"/>
</dbReference>
<gene>
    <name evidence="5" type="ORF">BDFB_007845</name>
</gene>
<dbReference type="GO" id="GO:0005840">
    <property type="term" value="C:ribosome"/>
    <property type="evidence" value="ECO:0007669"/>
    <property type="project" value="UniProtKB-KW"/>
</dbReference>
<comment type="similarity">
    <text evidence="1">Belongs to the universal ribosomal protein uL1 family.</text>
</comment>
<dbReference type="STRING" id="1661398.A0A482V837"/>
<proteinExistence type="inferred from homology"/>
<dbReference type="PANTHER" id="PTHR36427">
    <property type="entry name" value="54S RIBOSOMAL PROTEIN L1, MITOCHONDRIAL"/>
    <property type="match status" value="1"/>
</dbReference>